<dbReference type="PROSITE" id="PS01023">
    <property type="entry name" value="PTR2_2"/>
    <property type="match status" value="1"/>
</dbReference>
<feature type="transmembrane region" description="Helical" evidence="9">
    <location>
        <begin position="574"/>
        <end position="596"/>
    </location>
</feature>
<dbReference type="InterPro" id="IPR000109">
    <property type="entry name" value="POT_fam"/>
</dbReference>
<reference evidence="10" key="1">
    <citation type="submission" date="2022-11" db="EMBL/GenBank/DDBJ databases">
        <authorList>
            <person name="Petersen C."/>
        </authorList>
    </citation>
    <scope>NUCLEOTIDE SEQUENCE</scope>
    <source>
        <strain evidence="10">IBT 34128</strain>
    </source>
</reference>
<dbReference type="GO" id="GO:0071916">
    <property type="term" value="F:dipeptide transmembrane transporter activity"/>
    <property type="evidence" value="ECO:0007669"/>
    <property type="project" value="UniProtKB-ARBA"/>
</dbReference>
<feature type="compositionally biased region" description="Polar residues" evidence="8">
    <location>
        <begin position="1"/>
        <end position="25"/>
    </location>
</feature>
<feature type="transmembrane region" description="Helical" evidence="9">
    <location>
        <begin position="431"/>
        <end position="448"/>
    </location>
</feature>
<feature type="transmembrane region" description="Helical" evidence="9">
    <location>
        <begin position="509"/>
        <end position="533"/>
    </location>
</feature>
<feature type="region of interest" description="Disordered" evidence="8">
    <location>
        <begin position="1"/>
        <end position="33"/>
    </location>
</feature>
<comment type="similarity">
    <text evidence="2 7">Belongs to the major facilitator superfamily. Proton-dependent oligopeptide transporter (POT/PTR) (TC 2.A.17) family.</text>
</comment>
<proteinExistence type="inferred from homology"/>
<sequence length="634" mass="70022">MATPVENRSSASMEIQGNHQITTTVKSDEPIDQMKPEKSLISAVYGLSIGDEDPTPDDLDGPNALRRVSAPIPWAVYTVAFVELCERFSYYGTQVLYSNFVNHSLPLPAPYGPLGSNHNTGAGGGSSQGVSGALGKGVETANGVNTFNTFWCYCVPLFSAYIADEYWGRYKTICWSIAAAILGHIILVISAIPPVITDNTACFAVFMLGVIIMGLGTGGFKPNISALVVEQIPAVNLKVRTLPSGERVVIDPTITQSRIYHYFYMFINIGALIGQIGMAYAEKYVGFWLAYLLPTIMFCTTPFVMWWGRKRYRQAPPTGSVTNKAVKTLFFAMRGRWHWNPFTMWKRTHDGTLWESAKPSNIDPQYRPKWMTFDDAWVNEVRRGFAACAVFCWYPLYWLAYGQLTNNFTAQAGTMTLNGAPNDVINNLDPFALIIFIPICDTLLYPGLRKMGVKFTAIKKITVGFWLAAMAMVWAAVVQYYIYKTSPCGSEANNCFLEDGSVNPAPLNVWIQTGCYVLVAFSEIFASITSLEYAYSKAPRNMRSLIQAIALFTNAISAAIAEALNPLSKDPLLIWNYGVFAVLAFAGGWGFILQFWKLDLEEDELNNLPEGQVVANEKSAEGMIVAAEVGPVKG</sequence>
<protein>
    <submittedName>
        <fullName evidence="10">Uncharacterized protein</fullName>
    </submittedName>
</protein>
<evidence type="ECO:0000256" key="1">
    <source>
        <dbReference type="ARBA" id="ARBA00004141"/>
    </source>
</evidence>
<accession>A0A9W9K831</accession>
<keyword evidence="3 7" id="KW-0813">Transport</keyword>
<feature type="transmembrane region" description="Helical" evidence="9">
    <location>
        <begin position="173"/>
        <end position="196"/>
    </location>
</feature>
<feature type="transmembrane region" description="Helical" evidence="9">
    <location>
        <begin position="202"/>
        <end position="220"/>
    </location>
</feature>
<dbReference type="InterPro" id="IPR036259">
    <property type="entry name" value="MFS_trans_sf"/>
</dbReference>
<feature type="transmembrane region" description="Helical" evidence="9">
    <location>
        <begin position="460"/>
        <end position="482"/>
    </location>
</feature>
<comment type="caution">
    <text evidence="10">The sequence shown here is derived from an EMBL/GenBank/DDBJ whole genome shotgun (WGS) entry which is preliminary data.</text>
</comment>
<dbReference type="PANTHER" id="PTHR11654">
    <property type="entry name" value="OLIGOPEPTIDE TRANSPORTER-RELATED"/>
    <property type="match status" value="1"/>
</dbReference>
<evidence type="ECO:0000256" key="3">
    <source>
        <dbReference type="ARBA" id="ARBA00022448"/>
    </source>
</evidence>
<evidence type="ECO:0000256" key="5">
    <source>
        <dbReference type="ARBA" id="ARBA00022989"/>
    </source>
</evidence>
<dbReference type="GeneID" id="81395092"/>
<dbReference type="Pfam" id="PF00854">
    <property type="entry name" value="PTR2"/>
    <property type="match status" value="1"/>
</dbReference>
<evidence type="ECO:0000256" key="2">
    <source>
        <dbReference type="ARBA" id="ARBA00005982"/>
    </source>
</evidence>
<keyword evidence="4 7" id="KW-0812">Transmembrane</keyword>
<evidence type="ECO:0000256" key="7">
    <source>
        <dbReference type="RuleBase" id="RU003755"/>
    </source>
</evidence>
<gene>
    <name evidence="10" type="ORF">NUU61_005342</name>
</gene>
<dbReference type="InterPro" id="IPR018456">
    <property type="entry name" value="PTR2_symporter_CS"/>
</dbReference>
<dbReference type="RefSeq" id="XP_056511537.1">
    <property type="nucleotide sequence ID" value="XM_056655924.1"/>
</dbReference>
<organism evidence="10 11">
    <name type="scientific">Penicillium alfredii</name>
    <dbReference type="NCBI Taxonomy" id="1506179"/>
    <lineage>
        <taxon>Eukaryota</taxon>
        <taxon>Fungi</taxon>
        <taxon>Dikarya</taxon>
        <taxon>Ascomycota</taxon>
        <taxon>Pezizomycotina</taxon>
        <taxon>Eurotiomycetes</taxon>
        <taxon>Eurotiomycetidae</taxon>
        <taxon>Eurotiales</taxon>
        <taxon>Aspergillaceae</taxon>
        <taxon>Penicillium</taxon>
    </lineage>
</organism>
<evidence type="ECO:0000256" key="8">
    <source>
        <dbReference type="SAM" id="MobiDB-lite"/>
    </source>
</evidence>
<evidence type="ECO:0000256" key="9">
    <source>
        <dbReference type="SAM" id="Phobius"/>
    </source>
</evidence>
<reference evidence="10" key="2">
    <citation type="journal article" date="2023" name="IMA Fungus">
        <title>Comparative genomic study of the Penicillium genus elucidates a diverse pangenome and 15 lateral gene transfer events.</title>
        <authorList>
            <person name="Petersen C."/>
            <person name="Sorensen T."/>
            <person name="Nielsen M.R."/>
            <person name="Sondergaard T.E."/>
            <person name="Sorensen J.L."/>
            <person name="Fitzpatrick D.A."/>
            <person name="Frisvad J.C."/>
            <person name="Nielsen K.L."/>
        </authorList>
    </citation>
    <scope>NUCLEOTIDE SEQUENCE</scope>
    <source>
        <strain evidence="10">IBT 34128</strain>
    </source>
</reference>
<feature type="transmembrane region" description="Helical" evidence="9">
    <location>
        <begin position="287"/>
        <end position="307"/>
    </location>
</feature>
<feature type="transmembrane region" description="Helical" evidence="9">
    <location>
        <begin position="545"/>
        <end position="568"/>
    </location>
</feature>
<name>A0A9W9K831_9EURO</name>
<feature type="transmembrane region" description="Helical" evidence="9">
    <location>
        <begin position="384"/>
        <end position="401"/>
    </location>
</feature>
<keyword evidence="5 9" id="KW-1133">Transmembrane helix</keyword>
<feature type="transmembrane region" description="Helical" evidence="9">
    <location>
        <begin position="262"/>
        <end position="281"/>
    </location>
</feature>
<dbReference type="OrthoDB" id="8904098at2759"/>
<dbReference type="AlphaFoldDB" id="A0A9W9K831"/>
<comment type="subcellular location">
    <subcellularLocation>
        <location evidence="1 7">Membrane</location>
        <topology evidence="1 7">Multi-pass membrane protein</topology>
    </subcellularLocation>
</comment>
<evidence type="ECO:0000256" key="6">
    <source>
        <dbReference type="ARBA" id="ARBA00023136"/>
    </source>
</evidence>
<dbReference type="Gene3D" id="1.20.1250.20">
    <property type="entry name" value="MFS general substrate transporter like domains"/>
    <property type="match status" value="1"/>
</dbReference>
<dbReference type="GO" id="GO:0005886">
    <property type="term" value="C:plasma membrane"/>
    <property type="evidence" value="ECO:0007669"/>
    <property type="project" value="UniProtKB-ARBA"/>
</dbReference>
<dbReference type="SUPFAM" id="SSF103473">
    <property type="entry name" value="MFS general substrate transporter"/>
    <property type="match status" value="1"/>
</dbReference>
<evidence type="ECO:0000256" key="4">
    <source>
        <dbReference type="ARBA" id="ARBA00022692"/>
    </source>
</evidence>
<keyword evidence="11" id="KW-1185">Reference proteome</keyword>
<dbReference type="Proteomes" id="UP001141434">
    <property type="component" value="Unassembled WGS sequence"/>
</dbReference>
<evidence type="ECO:0000313" key="10">
    <source>
        <dbReference type="EMBL" id="KAJ5095986.1"/>
    </source>
</evidence>
<dbReference type="FunFam" id="1.20.1250.20:FF:000085">
    <property type="entry name" value="MFS peptide transporter Ptr2"/>
    <property type="match status" value="1"/>
</dbReference>
<keyword evidence="6 9" id="KW-0472">Membrane</keyword>
<dbReference type="EMBL" id="JAPMSZ010000007">
    <property type="protein sequence ID" value="KAJ5095986.1"/>
    <property type="molecule type" value="Genomic_DNA"/>
</dbReference>
<evidence type="ECO:0000313" key="11">
    <source>
        <dbReference type="Proteomes" id="UP001141434"/>
    </source>
</evidence>